<accession>A0ABW4RFW6</accession>
<evidence type="ECO:0000256" key="2">
    <source>
        <dbReference type="SAM" id="Phobius"/>
    </source>
</evidence>
<organism evidence="3 4">
    <name type="scientific">Paenibacillus wenxiniae</name>
    <dbReference type="NCBI Taxonomy" id="1636843"/>
    <lineage>
        <taxon>Bacteria</taxon>
        <taxon>Bacillati</taxon>
        <taxon>Bacillota</taxon>
        <taxon>Bacilli</taxon>
        <taxon>Bacillales</taxon>
        <taxon>Paenibacillaceae</taxon>
        <taxon>Paenibacillus</taxon>
    </lineage>
</organism>
<keyword evidence="2" id="KW-1133">Transmembrane helix</keyword>
<protein>
    <submittedName>
        <fullName evidence="3">Uncharacterized protein</fullName>
    </submittedName>
</protein>
<gene>
    <name evidence="3" type="ORF">ACFSC9_05860</name>
</gene>
<dbReference type="Proteomes" id="UP001597233">
    <property type="component" value="Unassembled WGS sequence"/>
</dbReference>
<dbReference type="RefSeq" id="WP_347325908.1">
    <property type="nucleotide sequence ID" value="NZ_JBCGUH010000008.1"/>
</dbReference>
<sequence>MSIIFGFLLIGCLLALPVGLLKPTLVLWWSKSIVKTRRKVLAIYGIGVLASMLLIGIFAQETEQRTNEAAHDQKPVTQRTTDNNKTTDASAGQTKETQTAVTATDTDANHQTAAKEMQQPTQTVPSTTATEPVEKPADEAFSQPEWNKSDPDMMSNGNLQLAVSMLQAMEQLPKGTHADAEQVLKTPWNYYGKALTFTGQVAVVEDYPPSSDTAQMGIQSDIVIESTDGTIVEFFSLVPSGSIKVGDQTTITGYPIGRTEVENRLGGNFTHLMVVTKKL</sequence>
<feature type="transmembrane region" description="Helical" evidence="2">
    <location>
        <begin position="41"/>
        <end position="59"/>
    </location>
</feature>
<name>A0ABW4RFW6_9BACL</name>
<comment type="caution">
    <text evidence="3">The sequence shown here is derived from an EMBL/GenBank/DDBJ whole genome shotgun (WGS) entry which is preliminary data.</text>
</comment>
<proteinExistence type="predicted"/>
<feature type="region of interest" description="Disordered" evidence="1">
    <location>
        <begin position="66"/>
        <end position="150"/>
    </location>
</feature>
<feature type="compositionally biased region" description="Polar residues" evidence="1">
    <location>
        <begin position="118"/>
        <end position="130"/>
    </location>
</feature>
<evidence type="ECO:0000313" key="3">
    <source>
        <dbReference type="EMBL" id="MFD1885047.1"/>
    </source>
</evidence>
<dbReference type="EMBL" id="JBHUEH010000011">
    <property type="protein sequence ID" value="MFD1885047.1"/>
    <property type="molecule type" value="Genomic_DNA"/>
</dbReference>
<evidence type="ECO:0000256" key="1">
    <source>
        <dbReference type="SAM" id="MobiDB-lite"/>
    </source>
</evidence>
<evidence type="ECO:0000313" key="4">
    <source>
        <dbReference type="Proteomes" id="UP001597233"/>
    </source>
</evidence>
<reference evidence="4" key="1">
    <citation type="journal article" date="2019" name="Int. J. Syst. Evol. Microbiol.">
        <title>The Global Catalogue of Microorganisms (GCM) 10K type strain sequencing project: providing services to taxonomists for standard genome sequencing and annotation.</title>
        <authorList>
            <consortium name="The Broad Institute Genomics Platform"/>
            <consortium name="The Broad Institute Genome Sequencing Center for Infectious Disease"/>
            <person name="Wu L."/>
            <person name="Ma J."/>
        </authorList>
    </citation>
    <scope>NUCLEOTIDE SEQUENCE [LARGE SCALE GENOMIC DNA]</scope>
    <source>
        <strain evidence="4">CCUG 54950</strain>
    </source>
</reference>
<feature type="compositionally biased region" description="Low complexity" evidence="1">
    <location>
        <begin position="93"/>
        <end position="106"/>
    </location>
</feature>
<feature type="compositionally biased region" description="Polar residues" evidence="1">
    <location>
        <begin position="75"/>
        <end position="92"/>
    </location>
</feature>
<keyword evidence="2" id="KW-0472">Membrane</keyword>
<keyword evidence="2" id="KW-0812">Transmembrane</keyword>
<keyword evidence="4" id="KW-1185">Reference proteome</keyword>
<feature type="transmembrane region" description="Helical" evidence="2">
    <location>
        <begin position="6"/>
        <end position="29"/>
    </location>
</feature>